<dbReference type="EMBL" id="JAIPUX010000415">
    <property type="protein sequence ID" value="KAH0630932.1"/>
    <property type="molecule type" value="Genomic_DNA"/>
</dbReference>
<evidence type="ECO:0000256" key="9">
    <source>
        <dbReference type="SAM" id="MobiDB-lite"/>
    </source>
</evidence>
<evidence type="ECO:0000313" key="12">
    <source>
        <dbReference type="Proteomes" id="UP000826234"/>
    </source>
</evidence>
<keyword evidence="5" id="KW-0677">Repeat</keyword>
<comment type="function">
    <text evidence="1">Type IV collagen is the major structural component of glomerular basement membranes (GBM), forming a 'chicken-wire' meshwork together with laminins, proteoglycans and entactin/nidogen.</text>
</comment>
<evidence type="ECO:0000313" key="11">
    <source>
        <dbReference type="EMBL" id="KAH0630932.1"/>
    </source>
</evidence>
<organism evidence="11 12">
    <name type="scientific">Phrynosoma platyrhinos</name>
    <name type="common">Desert horned lizard</name>
    <dbReference type="NCBI Taxonomy" id="52577"/>
    <lineage>
        <taxon>Eukaryota</taxon>
        <taxon>Metazoa</taxon>
        <taxon>Chordata</taxon>
        <taxon>Craniata</taxon>
        <taxon>Vertebrata</taxon>
        <taxon>Euteleostomi</taxon>
        <taxon>Lepidosauria</taxon>
        <taxon>Squamata</taxon>
        <taxon>Bifurcata</taxon>
        <taxon>Unidentata</taxon>
        <taxon>Episquamata</taxon>
        <taxon>Toxicofera</taxon>
        <taxon>Iguania</taxon>
        <taxon>Phrynosomatidae</taxon>
        <taxon>Phrynosomatinae</taxon>
        <taxon>Phrynosoma</taxon>
    </lineage>
</organism>
<dbReference type="InterPro" id="IPR008160">
    <property type="entry name" value="Collagen"/>
</dbReference>
<dbReference type="Gene3D" id="2.170.240.10">
    <property type="entry name" value="Collagen IV, non-collagenous"/>
    <property type="match status" value="1"/>
</dbReference>
<dbReference type="InterPro" id="IPR036954">
    <property type="entry name" value="Collagen_IV_NC_sf"/>
</dbReference>
<comment type="subcellular location">
    <subcellularLocation>
        <location evidence="2">Secreted</location>
        <location evidence="2">Extracellular space</location>
        <location evidence="2">Extracellular matrix</location>
        <location evidence="2">Basement membrane</location>
    </subcellularLocation>
</comment>
<dbReference type="InterPro" id="IPR001442">
    <property type="entry name" value="Collagen_IV_NC"/>
</dbReference>
<sequence>MKGDPGVPGVPGFPGMKGPLGPPGPAGLAGDPGPPGSPAGQTIVVKGDPGPPGPPGQPGLKGLPGPPGPPGLPGPIGLPGDAGRDGLPGFDGPGGRKGERGLPGQPGLRGSQGPPGPDGLQGPPGPPGMASVAHGFLITRHSQTTDTPFCPQGTTRIYDGFSLLYVQGNERAHGQDLGTAGSCLRRFSTMPFMFCNINNVCNFASRNDYSYWLSTPEPMPMSMEPLTGKSIQPFISRKPQSETLKAGDLRTRISRCQLVSVYGKRYAVLSFGLGSKMSLVDPDTTIHRMPTAGGDSRVMFRAV</sequence>
<dbReference type="PANTHER" id="PTHR24023">
    <property type="entry name" value="COLLAGEN ALPHA"/>
    <property type="match status" value="1"/>
</dbReference>
<evidence type="ECO:0000256" key="2">
    <source>
        <dbReference type="ARBA" id="ARBA00004302"/>
    </source>
</evidence>
<evidence type="ECO:0000256" key="4">
    <source>
        <dbReference type="ARBA" id="ARBA00022530"/>
    </source>
</evidence>
<feature type="compositionally biased region" description="Pro residues" evidence="9">
    <location>
        <begin position="64"/>
        <end position="73"/>
    </location>
</feature>
<keyword evidence="8" id="KW-1015">Disulfide bond</keyword>
<evidence type="ECO:0000256" key="8">
    <source>
        <dbReference type="ARBA" id="ARBA00023157"/>
    </source>
</evidence>
<evidence type="ECO:0000256" key="5">
    <source>
        <dbReference type="ARBA" id="ARBA00022737"/>
    </source>
</evidence>
<feature type="region of interest" description="Disordered" evidence="9">
    <location>
        <begin position="1"/>
        <end position="132"/>
    </location>
</feature>
<reference evidence="11 12" key="1">
    <citation type="journal article" date="2022" name="Gigascience">
        <title>A chromosome-level genome assembly and annotation of the desert horned lizard, Phrynosoma platyrhinos, provides insight into chromosomal rearrangements among reptiles.</title>
        <authorList>
            <person name="Koochekian N."/>
            <person name="Ascanio A."/>
            <person name="Farleigh K."/>
            <person name="Card D.C."/>
            <person name="Schield D.R."/>
            <person name="Castoe T.A."/>
            <person name="Jezkova T."/>
        </authorList>
    </citation>
    <scope>NUCLEOTIDE SEQUENCE [LARGE SCALE GENOMIC DNA]</scope>
    <source>
        <strain evidence="11">NK-2021</strain>
    </source>
</reference>
<keyword evidence="3" id="KW-0964">Secreted</keyword>
<proteinExistence type="predicted"/>
<dbReference type="Pfam" id="PF01413">
    <property type="entry name" value="C4"/>
    <property type="match status" value="1"/>
</dbReference>
<gene>
    <name evidence="11" type="ORF">JD844_004311</name>
</gene>
<feature type="domain" description="Collagen IV NC1" evidence="10">
    <location>
        <begin position="135"/>
        <end position="237"/>
    </location>
</feature>
<dbReference type="SUPFAM" id="SSF56436">
    <property type="entry name" value="C-type lectin-like"/>
    <property type="match status" value="1"/>
</dbReference>
<dbReference type="Proteomes" id="UP000826234">
    <property type="component" value="Unassembled WGS sequence"/>
</dbReference>
<protein>
    <recommendedName>
        <fullName evidence="10">Collagen IV NC1 domain-containing protein</fullName>
    </recommendedName>
</protein>
<keyword evidence="7" id="KW-0176">Collagen</keyword>
<evidence type="ECO:0000256" key="6">
    <source>
        <dbReference type="ARBA" id="ARBA00022869"/>
    </source>
</evidence>
<evidence type="ECO:0000256" key="1">
    <source>
        <dbReference type="ARBA" id="ARBA00003696"/>
    </source>
</evidence>
<dbReference type="PROSITE" id="PS51403">
    <property type="entry name" value="NC1_IV"/>
    <property type="match status" value="1"/>
</dbReference>
<dbReference type="InterPro" id="IPR050149">
    <property type="entry name" value="Collagen_superfamily"/>
</dbReference>
<dbReference type="Pfam" id="PF01391">
    <property type="entry name" value="Collagen"/>
    <property type="match status" value="1"/>
</dbReference>
<name>A0ABQ7TN91_PHRPL</name>
<dbReference type="InterPro" id="IPR016187">
    <property type="entry name" value="CTDL_fold"/>
</dbReference>
<keyword evidence="6" id="KW-0084">Basement membrane</keyword>
<keyword evidence="4" id="KW-0272">Extracellular matrix</keyword>
<dbReference type="PANTHER" id="PTHR24023:SF903">
    <property type="entry name" value="COLLAGEN ALPHA-1(VIII) CHAIN"/>
    <property type="match status" value="1"/>
</dbReference>
<evidence type="ECO:0000256" key="7">
    <source>
        <dbReference type="ARBA" id="ARBA00023119"/>
    </source>
</evidence>
<accession>A0ABQ7TN91</accession>
<evidence type="ECO:0000256" key="3">
    <source>
        <dbReference type="ARBA" id="ARBA00022525"/>
    </source>
</evidence>
<comment type="caution">
    <text evidence="11">The sequence shown here is derived from an EMBL/GenBank/DDBJ whole genome shotgun (WGS) entry which is preliminary data.</text>
</comment>
<evidence type="ECO:0000259" key="10">
    <source>
        <dbReference type="PROSITE" id="PS51403"/>
    </source>
</evidence>
<dbReference type="SMART" id="SM00111">
    <property type="entry name" value="C4"/>
    <property type="match status" value="1"/>
</dbReference>
<keyword evidence="12" id="KW-1185">Reference proteome</keyword>